<dbReference type="AlphaFoldDB" id="A0A836F725"/>
<proteinExistence type="predicted"/>
<comment type="caution">
    <text evidence="1">The sequence shown here is derived from an EMBL/GenBank/DDBJ whole genome shotgun (WGS) entry which is preliminary data.</text>
</comment>
<dbReference type="InterPro" id="IPR036682">
    <property type="entry name" value="OS_D_A10/PebIII_sf"/>
</dbReference>
<feature type="non-terminal residue" evidence="1">
    <location>
        <position position="1"/>
    </location>
</feature>
<keyword evidence="2" id="KW-1185">Reference proteome</keyword>
<dbReference type="EMBL" id="JAANIC010003468">
    <property type="protein sequence ID" value="KAG5339960.1"/>
    <property type="molecule type" value="Genomic_DNA"/>
</dbReference>
<gene>
    <name evidence="1" type="primary">A10</name>
    <name evidence="1" type="ORF">G6Z76_0010187</name>
</gene>
<dbReference type="SUPFAM" id="SSF100910">
    <property type="entry name" value="Chemosensory protein Csp2"/>
    <property type="match status" value="1"/>
</dbReference>
<evidence type="ECO:0000313" key="2">
    <source>
        <dbReference type="Proteomes" id="UP000669903"/>
    </source>
</evidence>
<protein>
    <submittedName>
        <fullName evidence="1">OB10 protein</fullName>
    </submittedName>
</protein>
<feature type="non-terminal residue" evidence="1">
    <location>
        <position position="116"/>
    </location>
</feature>
<sequence length="116" mass="13996">MCVLAEEKLYSDEFDNIDIQTVFNDKCLTEGYYNCFMETGHVFSEAFQTKCKKYTEKQKIIIEKDIEWFQKDEPEKWNRIITKTLEDTKKNLFKLLTTQINNRSWNVCYIRIISIN</sequence>
<dbReference type="Gene3D" id="1.10.2080.10">
    <property type="entry name" value="Insect odorant-binding protein A10/Ejaculatory bulb-specific protein 3"/>
    <property type="match status" value="1"/>
</dbReference>
<accession>A0A836F725</accession>
<evidence type="ECO:0000313" key="1">
    <source>
        <dbReference type="EMBL" id="KAG5339960.1"/>
    </source>
</evidence>
<reference evidence="1" key="1">
    <citation type="submission" date="2020-03" db="EMBL/GenBank/DDBJ databases">
        <title>Relaxed selection underlies rapid genomic changes in the transitions from sociality to social parasitism in ants.</title>
        <authorList>
            <person name="Bi X."/>
        </authorList>
    </citation>
    <scope>NUCLEOTIDE SEQUENCE</scope>
    <source>
        <strain evidence="1">BGI-DK2014a</strain>
        <tissue evidence="1">Whole body</tissue>
    </source>
</reference>
<dbReference type="InterPro" id="IPR005055">
    <property type="entry name" value="A10/PebIII"/>
</dbReference>
<dbReference type="Pfam" id="PF03392">
    <property type="entry name" value="OS-D"/>
    <property type="match status" value="1"/>
</dbReference>
<organism evidence="1 2">
    <name type="scientific">Acromyrmex charruanus</name>
    <dbReference type="NCBI Taxonomy" id="2715315"/>
    <lineage>
        <taxon>Eukaryota</taxon>
        <taxon>Metazoa</taxon>
        <taxon>Ecdysozoa</taxon>
        <taxon>Arthropoda</taxon>
        <taxon>Hexapoda</taxon>
        <taxon>Insecta</taxon>
        <taxon>Pterygota</taxon>
        <taxon>Neoptera</taxon>
        <taxon>Endopterygota</taxon>
        <taxon>Hymenoptera</taxon>
        <taxon>Apocrita</taxon>
        <taxon>Aculeata</taxon>
        <taxon>Formicoidea</taxon>
        <taxon>Formicidae</taxon>
        <taxon>Myrmicinae</taxon>
        <taxon>Acromyrmex</taxon>
    </lineage>
</organism>
<dbReference type="Proteomes" id="UP000669903">
    <property type="component" value="Unassembled WGS sequence"/>
</dbReference>
<name>A0A836F725_9HYME</name>